<name>A0A8B4H7D6_9CORY</name>
<feature type="chain" id="PRO_5033018492" evidence="2">
    <location>
        <begin position="25"/>
        <end position="457"/>
    </location>
</feature>
<reference evidence="4 5" key="1">
    <citation type="submission" date="2018-06" db="EMBL/GenBank/DDBJ databases">
        <authorList>
            <consortium name="Pathogen Informatics"/>
            <person name="Doyle S."/>
        </authorList>
    </citation>
    <scope>NUCLEOTIDE SEQUENCE [LARGE SCALE GENOMIC DNA]</scope>
    <source>
        <strain evidence="4 5">NCTC10254</strain>
    </source>
</reference>
<comment type="caution">
    <text evidence="4">The sequence shown here is derived from an EMBL/GenBank/DDBJ whole genome shotgun (WGS) entry which is preliminary data.</text>
</comment>
<protein>
    <submittedName>
        <fullName evidence="4">Amidase domain</fullName>
    </submittedName>
</protein>
<evidence type="ECO:0000256" key="2">
    <source>
        <dbReference type="SAM" id="SignalP"/>
    </source>
</evidence>
<dbReference type="AlphaFoldDB" id="A0A8B4H7D6"/>
<sequence>MAWGGGTLILAAGLALGSAPVVSAAGAEVDLDVVTKVVTAYQDLLDSHWTDSNCSLSSCVNASSSVFASSGDKKSQRGSSFGGSSKDNRDERKDSGENPKFTQAESALLQVRDAMKDFGLPIKTAKSTIKVTDAKMNADGKVTVSVAVGTTKTYGDGDGEPSYMVDSHTLTLSPNPENLFAVVEDTIDPIPANDTPGERPTDVEFNEVPLDRILGRESNGENRPVADTAGAEFSLLPAHKEQESVGMQTVANEEKHSRPDVKKMIGYALHWTSPAVNPNPDVDVMEEQFPRFDVNCTNFASQVLLAGGWKPRDSKKIGLTDRVRDPDAWSPNAIPLVQKATHTWSAAQNLYGYAKKHSSYYDLPQGEQAQSSDLIFVDWDPDGKADGELDHTMIVTGMVPLKREKKGTPFTSFATPAISQKTKNRHNIPLYESVEIARTHGKKLDKIKWYALTSRPQ</sequence>
<dbReference type="EMBL" id="UARK01000011">
    <property type="protein sequence ID" value="SPW28509.1"/>
    <property type="molecule type" value="Genomic_DNA"/>
</dbReference>
<feature type="compositionally biased region" description="Basic and acidic residues" evidence="1">
    <location>
        <begin position="86"/>
        <end position="97"/>
    </location>
</feature>
<evidence type="ECO:0000313" key="5">
    <source>
        <dbReference type="Proteomes" id="UP000249886"/>
    </source>
</evidence>
<dbReference type="Proteomes" id="UP000249886">
    <property type="component" value="Unassembled WGS sequence"/>
</dbReference>
<accession>A0A8B4H7D6</accession>
<dbReference type="Pfam" id="PF12671">
    <property type="entry name" value="Amidase_6"/>
    <property type="match status" value="1"/>
</dbReference>
<feature type="region of interest" description="Disordered" evidence="1">
    <location>
        <begin position="68"/>
        <end position="103"/>
    </location>
</feature>
<gene>
    <name evidence="4" type="ORF">NCTC10254_01455</name>
</gene>
<evidence type="ECO:0000313" key="4">
    <source>
        <dbReference type="EMBL" id="SPW28509.1"/>
    </source>
</evidence>
<feature type="signal peptide" evidence="2">
    <location>
        <begin position="1"/>
        <end position="24"/>
    </location>
</feature>
<organism evidence="4 5">
    <name type="scientific">Corynebacterium matruchotii</name>
    <dbReference type="NCBI Taxonomy" id="43768"/>
    <lineage>
        <taxon>Bacteria</taxon>
        <taxon>Bacillati</taxon>
        <taxon>Actinomycetota</taxon>
        <taxon>Actinomycetes</taxon>
        <taxon>Mycobacteriales</taxon>
        <taxon>Corynebacteriaceae</taxon>
        <taxon>Corynebacterium</taxon>
    </lineage>
</organism>
<keyword evidence="2" id="KW-0732">Signal</keyword>
<proteinExistence type="predicted"/>
<evidence type="ECO:0000259" key="3">
    <source>
        <dbReference type="Pfam" id="PF12671"/>
    </source>
</evidence>
<feature type="domain" description="Putative amidase" evidence="3">
    <location>
        <begin position="261"/>
        <end position="430"/>
    </location>
</feature>
<evidence type="ECO:0000256" key="1">
    <source>
        <dbReference type="SAM" id="MobiDB-lite"/>
    </source>
</evidence>
<dbReference type="InterPro" id="IPR024301">
    <property type="entry name" value="Amidase_6"/>
</dbReference>